<evidence type="ECO:0000256" key="1">
    <source>
        <dbReference type="ARBA" id="ARBA00023125"/>
    </source>
</evidence>
<protein>
    <submittedName>
        <fullName evidence="3">DDE superfamily endonuclease</fullName>
    </submittedName>
</protein>
<dbReference type="SUPFAM" id="SSF46689">
    <property type="entry name" value="Homeodomain-like"/>
    <property type="match status" value="1"/>
</dbReference>
<dbReference type="InterPro" id="IPR004875">
    <property type="entry name" value="DDE_SF_endonuclease_dom"/>
</dbReference>
<organism evidence="3 4">
    <name type="scientific">Phytophthora infestans</name>
    <name type="common">Potato late blight agent</name>
    <name type="synonym">Botrytis infestans</name>
    <dbReference type="NCBI Taxonomy" id="4787"/>
    <lineage>
        <taxon>Eukaryota</taxon>
        <taxon>Sar</taxon>
        <taxon>Stramenopiles</taxon>
        <taxon>Oomycota</taxon>
        <taxon>Peronosporomycetes</taxon>
        <taxon>Peronosporales</taxon>
        <taxon>Peronosporaceae</taxon>
        <taxon>Phytophthora</taxon>
    </lineage>
</organism>
<accession>A0A8S9TU31</accession>
<dbReference type="PANTHER" id="PTHR19303">
    <property type="entry name" value="TRANSPOSON"/>
    <property type="match status" value="1"/>
</dbReference>
<dbReference type="PANTHER" id="PTHR19303:SF57">
    <property type="entry name" value="HTH CENPB-TYPE DOMAIN-CONTAINING PROTEIN"/>
    <property type="match status" value="1"/>
</dbReference>
<dbReference type="InterPro" id="IPR050863">
    <property type="entry name" value="CenT-Element_Derived"/>
</dbReference>
<evidence type="ECO:0000313" key="4">
    <source>
        <dbReference type="Proteomes" id="UP000704712"/>
    </source>
</evidence>
<dbReference type="GO" id="GO:0004519">
    <property type="term" value="F:endonuclease activity"/>
    <property type="evidence" value="ECO:0007669"/>
    <property type="project" value="UniProtKB-KW"/>
</dbReference>
<gene>
    <name evidence="3" type="ORF">GN958_ATG20299</name>
</gene>
<comment type="caution">
    <text evidence="3">The sequence shown here is derived from an EMBL/GenBank/DDBJ whole genome shotgun (WGS) entry which is preliminary data.</text>
</comment>
<dbReference type="InterPro" id="IPR006600">
    <property type="entry name" value="HTH_CenpB_DNA-bd_dom"/>
</dbReference>
<dbReference type="Pfam" id="PF03184">
    <property type="entry name" value="DDE_1"/>
    <property type="match status" value="1"/>
</dbReference>
<evidence type="ECO:0000313" key="3">
    <source>
        <dbReference type="EMBL" id="KAF4130497.1"/>
    </source>
</evidence>
<keyword evidence="1" id="KW-0238">DNA-binding</keyword>
<feature type="domain" description="HTH CENPB-type" evidence="2">
    <location>
        <begin position="56"/>
        <end position="125"/>
    </location>
</feature>
<dbReference type="PROSITE" id="PS51253">
    <property type="entry name" value="HTH_CENPB"/>
    <property type="match status" value="1"/>
</dbReference>
<dbReference type="AlphaFoldDB" id="A0A8S9TU31"/>
<keyword evidence="3" id="KW-0540">Nuclease</keyword>
<keyword evidence="3" id="KW-0378">Hydrolase</keyword>
<keyword evidence="3" id="KW-0255">Endonuclease</keyword>
<dbReference type="Proteomes" id="UP000704712">
    <property type="component" value="Unassembled WGS sequence"/>
</dbReference>
<evidence type="ECO:0000259" key="2">
    <source>
        <dbReference type="PROSITE" id="PS51253"/>
    </source>
</evidence>
<reference evidence="3" key="1">
    <citation type="submission" date="2020-03" db="EMBL/GenBank/DDBJ databases">
        <title>Hybrid Assembly of Korean Phytophthora infestans isolates.</title>
        <authorList>
            <person name="Prokchorchik M."/>
            <person name="Lee Y."/>
            <person name="Seo J."/>
            <person name="Cho J.-H."/>
            <person name="Park Y.-E."/>
            <person name="Jang D.-C."/>
            <person name="Im J.-S."/>
            <person name="Choi J.-G."/>
            <person name="Park H.-J."/>
            <person name="Lee G.-B."/>
            <person name="Lee Y.-G."/>
            <person name="Hong S.-Y."/>
            <person name="Cho K."/>
            <person name="Sohn K.H."/>
        </authorList>
    </citation>
    <scope>NUCLEOTIDE SEQUENCE</scope>
    <source>
        <strain evidence="3">KR_2_A2</strain>
    </source>
</reference>
<dbReference type="EMBL" id="JAACNO010002832">
    <property type="protein sequence ID" value="KAF4130497.1"/>
    <property type="molecule type" value="Genomic_DNA"/>
</dbReference>
<sequence length="438" mass="49270">MSKTRHTYSTDTKTAIVAKILSGAAVPEVAAQTKILERTIRKWVTKSKLEQSLEPRRRGPKPHLPPEAERHLFEWVDGRQIVGYPVDRTVILKRAQEISLLITGQSVGAGWYQRFMGRNLELTPRAAQALTEKRNCVSAGNLRTLFNTLAKLVVELRLDSSRIFNIDETAFQTRKKSKKVIAVRGSTNVWCLDPSVNFHLSIVACGSAAGFVVPPAYSLPGKTVEWDVIDECFKRSNYDFPIRNINTYLFERWLHFFDSSVPRTVKRPLLLVLDGCSSHYSGDVLETATRLEILLVLLSPNATHLLQPLDVAVFATLKVKLCNLIKEVADEDDEGCYSIDKLNAIELANMAWATSKIGRNLKAGFKACGIFPLSLVCMHERFGLYDRNGAPRHSRLAAWLHVKPTVEKEVLQLRAKQKKSSKQKRVKVGGRLLTQEII</sequence>
<dbReference type="InterPro" id="IPR009057">
    <property type="entry name" value="Homeodomain-like_sf"/>
</dbReference>
<dbReference type="GO" id="GO:0005634">
    <property type="term" value="C:nucleus"/>
    <property type="evidence" value="ECO:0007669"/>
    <property type="project" value="TreeGrafter"/>
</dbReference>
<name>A0A8S9TU31_PHYIN</name>
<dbReference type="GO" id="GO:0003677">
    <property type="term" value="F:DNA binding"/>
    <property type="evidence" value="ECO:0007669"/>
    <property type="project" value="UniProtKB-KW"/>
</dbReference>
<proteinExistence type="predicted"/>
<dbReference type="Pfam" id="PF03221">
    <property type="entry name" value="HTH_Tnp_Tc5"/>
    <property type="match status" value="1"/>
</dbReference>